<sequence>MLAALGALWTNTGFEWWLLLPPSSLPPPSLSISPAPSGSVRHNCVSVQGYWYAGGIGIVSTVRGGVLAHDPLPLGIWVLSVERPRRFVPPTSAVTQTLSSLLIGVRDGEWKNKHRVSTRILGVCGVVVSPSTAADAQSAPPAEEERLLISIDPVLLTLHQCSLLSCLSVRCENQTDTDWPA</sequence>
<dbReference type="Proteomes" id="UP001153269">
    <property type="component" value="Unassembled WGS sequence"/>
</dbReference>
<dbReference type="AlphaFoldDB" id="A0A9N7YBY8"/>
<comment type="caution">
    <text evidence="1">The sequence shown here is derived from an EMBL/GenBank/DDBJ whole genome shotgun (WGS) entry which is preliminary data.</text>
</comment>
<name>A0A9N7YBY8_PLEPL</name>
<keyword evidence="2" id="KW-1185">Reference proteome</keyword>
<evidence type="ECO:0000313" key="1">
    <source>
        <dbReference type="EMBL" id="CAB1420587.1"/>
    </source>
</evidence>
<proteinExistence type="predicted"/>
<dbReference type="EMBL" id="CADEAL010000466">
    <property type="protein sequence ID" value="CAB1420587.1"/>
    <property type="molecule type" value="Genomic_DNA"/>
</dbReference>
<gene>
    <name evidence="1" type="ORF">PLEPLA_LOCUS8462</name>
</gene>
<evidence type="ECO:0000313" key="2">
    <source>
        <dbReference type="Proteomes" id="UP001153269"/>
    </source>
</evidence>
<organism evidence="1 2">
    <name type="scientific">Pleuronectes platessa</name>
    <name type="common">European plaice</name>
    <dbReference type="NCBI Taxonomy" id="8262"/>
    <lineage>
        <taxon>Eukaryota</taxon>
        <taxon>Metazoa</taxon>
        <taxon>Chordata</taxon>
        <taxon>Craniata</taxon>
        <taxon>Vertebrata</taxon>
        <taxon>Euteleostomi</taxon>
        <taxon>Actinopterygii</taxon>
        <taxon>Neopterygii</taxon>
        <taxon>Teleostei</taxon>
        <taxon>Neoteleostei</taxon>
        <taxon>Acanthomorphata</taxon>
        <taxon>Carangaria</taxon>
        <taxon>Pleuronectiformes</taxon>
        <taxon>Pleuronectoidei</taxon>
        <taxon>Pleuronectidae</taxon>
        <taxon>Pleuronectes</taxon>
    </lineage>
</organism>
<accession>A0A9N7YBY8</accession>
<reference evidence="1" key="1">
    <citation type="submission" date="2020-03" db="EMBL/GenBank/DDBJ databases">
        <authorList>
            <person name="Weist P."/>
        </authorList>
    </citation>
    <scope>NUCLEOTIDE SEQUENCE</scope>
</reference>
<protein>
    <submittedName>
        <fullName evidence="1">Uncharacterized protein</fullName>
    </submittedName>
</protein>